<dbReference type="WBParaSite" id="HNAJ_0001372501-mRNA-1">
    <property type="protein sequence ID" value="HNAJ_0001372501-mRNA-1"/>
    <property type="gene ID" value="HNAJ_0001372501"/>
</dbReference>
<reference evidence="2 3" key="2">
    <citation type="submission" date="2018-11" db="EMBL/GenBank/DDBJ databases">
        <authorList>
            <consortium name="Pathogen Informatics"/>
        </authorList>
    </citation>
    <scope>NUCLEOTIDE SEQUENCE [LARGE SCALE GENOMIC DNA]</scope>
</reference>
<proteinExistence type="predicted"/>
<dbReference type="STRING" id="102285.A0A0R3U0S6"/>
<dbReference type="OrthoDB" id="10064298at2759"/>
<evidence type="ECO:0000313" key="4">
    <source>
        <dbReference type="WBParaSite" id="HNAJ_0001372501-mRNA-1"/>
    </source>
</evidence>
<evidence type="ECO:0000313" key="2">
    <source>
        <dbReference type="EMBL" id="VDO16776.1"/>
    </source>
</evidence>
<dbReference type="PANTHER" id="PTHR13113">
    <property type="entry name" value="ECSIT EVOLUTIONARILY CONSERVED SIGNALING INTERMEDIATE IN TOLL PATHWAYS"/>
    <property type="match status" value="1"/>
</dbReference>
<evidence type="ECO:0000259" key="1">
    <source>
        <dbReference type="Pfam" id="PF06239"/>
    </source>
</evidence>
<evidence type="ECO:0000313" key="3">
    <source>
        <dbReference type="Proteomes" id="UP000278807"/>
    </source>
</evidence>
<dbReference type="InterPro" id="IPR046448">
    <property type="entry name" value="ECSIT_N"/>
</dbReference>
<protein>
    <submittedName>
        <fullName evidence="4">ECSIT domain-containing protein</fullName>
    </submittedName>
</protein>
<dbReference type="GO" id="GO:0005739">
    <property type="term" value="C:mitochondrion"/>
    <property type="evidence" value="ECO:0007669"/>
    <property type="project" value="TreeGrafter"/>
</dbReference>
<dbReference type="Proteomes" id="UP000278807">
    <property type="component" value="Unassembled WGS sequence"/>
</dbReference>
<organism evidence="4">
    <name type="scientific">Rodentolepis nana</name>
    <name type="common">Dwarf tapeworm</name>
    <name type="synonym">Hymenolepis nana</name>
    <dbReference type="NCBI Taxonomy" id="102285"/>
    <lineage>
        <taxon>Eukaryota</taxon>
        <taxon>Metazoa</taxon>
        <taxon>Spiralia</taxon>
        <taxon>Lophotrochozoa</taxon>
        <taxon>Platyhelminthes</taxon>
        <taxon>Cestoda</taxon>
        <taxon>Eucestoda</taxon>
        <taxon>Cyclophyllidea</taxon>
        <taxon>Hymenolepididae</taxon>
        <taxon>Rodentolepis</taxon>
    </lineage>
</organism>
<gene>
    <name evidence="2" type="ORF">HNAJ_LOCUS13699</name>
</gene>
<dbReference type="GO" id="GO:0045087">
    <property type="term" value="P:innate immune response"/>
    <property type="evidence" value="ECO:0007669"/>
    <property type="project" value="TreeGrafter"/>
</dbReference>
<dbReference type="AlphaFoldDB" id="A0A0R3U0S6"/>
<accession>A0A0R3U0S6</accession>
<feature type="domain" description="ECSIT N-terminal" evidence="1">
    <location>
        <begin position="1"/>
        <end position="75"/>
    </location>
</feature>
<name>A0A0R3U0S6_RODNA</name>
<dbReference type="Pfam" id="PF06239">
    <property type="entry name" value="ECSIT_N"/>
    <property type="match status" value="1"/>
</dbReference>
<dbReference type="PANTHER" id="PTHR13113:SF1">
    <property type="entry name" value="EVOLUTIONARILY CONSERVED SIGNALING INTERMEDIATE IN TOLL PATHWAY, MITOCHONDRIAL"/>
    <property type="match status" value="1"/>
</dbReference>
<dbReference type="EMBL" id="UZAE01015916">
    <property type="protein sequence ID" value="VDO16776.1"/>
    <property type="molecule type" value="Genomic_DNA"/>
</dbReference>
<keyword evidence="3" id="KW-1185">Reference proteome</keyword>
<reference evidence="4" key="1">
    <citation type="submission" date="2017-02" db="UniProtKB">
        <authorList>
            <consortium name="WormBaseParasite"/>
        </authorList>
    </citation>
    <scope>IDENTIFICATION</scope>
</reference>
<sequence>MPDDDVGNTIVEIFGFRSYVMTQYRRMMYWVPKFRHANPWPVVERLPDDLEGEDAIRLAHLAAARICPDPNTEFFTTVLSEETEKSAPEIPSIIVNAQSPTQRALLSAYLTTLKDISTSSESRLLYLDGPQFVWYRDLQLSYYVLWGHLDKQRLQTQIKKSQEEKEKLKSISDPSSWDYPIPGSEREKFVPLVPVSSEDNALPSLQPRGQEDDLLVPRVSNVEESIACLQPKKSSLSRRGSVSVAERRRALWNFDLQHQSASLTHLPESLSRHEQGEGTILAIGVVAPVPSALENQKKAYGDEETSGTHPNFLPLPAPPSLIQQWLNALRKANPALDRATVVIRNQTP</sequence>
<dbReference type="InterPro" id="IPR010418">
    <property type="entry name" value="ECSIT"/>
</dbReference>
<dbReference type="GO" id="GO:0007178">
    <property type="term" value="P:cell surface receptor protein serine/threonine kinase signaling pathway"/>
    <property type="evidence" value="ECO:0007669"/>
    <property type="project" value="TreeGrafter"/>
</dbReference>